<gene>
    <name evidence="1" type="ORF">M136_4299</name>
</gene>
<dbReference type="EMBL" id="JGDJ01000282">
    <property type="protein sequence ID" value="EXZ26584.1"/>
    <property type="molecule type" value="Genomic_DNA"/>
</dbReference>
<proteinExistence type="predicted"/>
<sequence>MLFCAFLFTRIFPTLIISNAGLGTEAEKVENLSPLFFSPPRNSLVC</sequence>
<comment type="caution">
    <text evidence="1">The sequence shown here is derived from an EMBL/GenBank/DDBJ whole genome shotgun (WGS) entry which is preliminary data.</text>
</comment>
<protein>
    <submittedName>
        <fullName evidence="1">Uncharacterized protein</fullName>
    </submittedName>
</protein>
<reference evidence="1 2" key="1">
    <citation type="submission" date="2014-02" db="EMBL/GenBank/DDBJ databases">
        <authorList>
            <person name="Sears C."/>
            <person name="Carroll K."/>
            <person name="Sack B.R."/>
            <person name="Qadri F."/>
            <person name="Myers L.L."/>
            <person name="Chung G.-T."/>
            <person name="Escheverria P."/>
            <person name="Fraser C.M."/>
            <person name="Sadzewicz L."/>
            <person name="Shefchek K.A."/>
            <person name="Tallon L."/>
            <person name="Das S.P."/>
            <person name="Daugherty S."/>
            <person name="Mongodin E.F."/>
        </authorList>
    </citation>
    <scope>NUCLEOTIDE SEQUENCE [LARGE SCALE GENOMIC DNA]</scope>
    <source>
        <strain evidence="1 2">S36L11</strain>
    </source>
</reference>
<accession>A0A015YV40</accession>
<evidence type="ECO:0000313" key="1">
    <source>
        <dbReference type="EMBL" id="EXZ26584.1"/>
    </source>
</evidence>
<evidence type="ECO:0000313" key="2">
    <source>
        <dbReference type="Proteomes" id="UP000022082"/>
    </source>
</evidence>
<name>A0A015YV40_BACFG</name>
<dbReference type="PATRIC" id="fig|1339327.3.peg.4797"/>
<dbReference type="AlphaFoldDB" id="A0A015YV40"/>
<dbReference type="Proteomes" id="UP000022082">
    <property type="component" value="Unassembled WGS sequence"/>
</dbReference>
<organism evidence="1 2">
    <name type="scientific">Bacteroides fragilis str. S36L11</name>
    <dbReference type="NCBI Taxonomy" id="1339327"/>
    <lineage>
        <taxon>Bacteria</taxon>
        <taxon>Pseudomonadati</taxon>
        <taxon>Bacteroidota</taxon>
        <taxon>Bacteroidia</taxon>
        <taxon>Bacteroidales</taxon>
        <taxon>Bacteroidaceae</taxon>
        <taxon>Bacteroides</taxon>
    </lineage>
</organism>